<dbReference type="SMART" id="SM01322">
    <property type="entry name" value="YaeQ"/>
    <property type="match status" value="1"/>
</dbReference>
<feature type="region of interest" description="Disordered" evidence="1">
    <location>
        <begin position="1"/>
        <end position="32"/>
    </location>
</feature>
<evidence type="ECO:0000256" key="1">
    <source>
        <dbReference type="SAM" id="MobiDB-lite"/>
    </source>
</evidence>
<protein>
    <submittedName>
        <fullName evidence="2">YaeQ family protein</fullName>
    </submittedName>
</protein>
<reference evidence="3" key="1">
    <citation type="journal article" date="2019" name="Int. J. Syst. Evol. Microbiol.">
        <title>The Global Catalogue of Microorganisms (GCM) 10K type strain sequencing project: providing services to taxonomists for standard genome sequencing and annotation.</title>
        <authorList>
            <consortium name="The Broad Institute Genomics Platform"/>
            <consortium name="The Broad Institute Genome Sequencing Center for Infectious Disease"/>
            <person name="Wu L."/>
            <person name="Ma J."/>
        </authorList>
    </citation>
    <scope>NUCLEOTIDE SEQUENCE [LARGE SCALE GENOMIC DNA]</scope>
    <source>
        <strain evidence="3">JCM 12398</strain>
    </source>
</reference>
<evidence type="ECO:0000313" key="2">
    <source>
        <dbReference type="EMBL" id="GAA1425413.1"/>
    </source>
</evidence>
<comment type="caution">
    <text evidence="2">The sequence shown here is derived from an EMBL/GenBank/DDBJ whole genome shotgun (WGS) entry which is preliminary data.</text>
</comment>
<evidence type="ECO:0000313" key="3">
    <source>
        <dbReference type="Proteomes" id="UP001501266"/>
    </source>
</evidence>
<accession>A0ABP4JQU3</accession>
<proteinExistence type="predicted"/>
<dbReference type="InterPro" id="IPR011335">
    <property type="entry name" value="Restrct_endonuc-II-like"/>
</dbReference>
<sequence length="216" mass="23329">MRHAANSRGALTANPAAAQRKPPTRGGAGWRSRRLGGMAIGATIHTFEVQLSDVDRGVYEQVSLKVAQHASETAAFMVTRVLAWCLEHEEGIAFGSDVAGGDEPAVLVRDATGALVAWIEIGAPEAERVHRGSKAAQRTAVYTHRDPERVAGRWAGKRIHRAEDVRLVWFDPGFVDAVADAVSRRTAMVVSRMDGVLYLEVNGTTLTSAVHERRAA</sequence>
<gene>
    <name evidence="2" type="ORF">GCM10009640_23920</name>
</gene>
<dbReference type="PANTHER" id="PTHR38784">
    <property type="entry name" value="SUCROSE PHOSPHORYLASE"/>
    <property type="match status" value="1"/>
</dbReference>
<keyword evidence="3" id="KW-1185">Reference proteome</keyword>
<dbReference type="InterPro" id="IPR038590">
    <property type="entry name" value="YaeQ_sf"/>
</dbReference>
<dbReference type="InterPro" id="IPR009822">
    <property type="entry name" value="YaeQ"/>
</dbReference>
<dbReference type="Proteomes" id="UP001501266">
    <property type="component" value="Unassembled WGS sequence"/>
</dbReference>
<dbReference type="Pfam" id="PF07152">
    <property type="entry name" value="YaeQ"/>
    <property type="match status" value="1"/>
</dbReference>
<dbReference type="PANTHER" id="PTHR38784:SF1">
    <property type="entry name" value="SUCROSE PHOSPHORYLASE"/>
    <property type="match status" value="1"/>
</dbReference>
<dbReference type="Gene3D" id="3.10.640.10">
    <property type="entry name" value="Restriction endonuclease-like alpha-beta roll domain"/>
    <property type="match status" value="1"/>
</dbReference>
<organism evidence="2 3">
    <name type="scientific">Agrococcus citreus</name>
    <dbReference type="NCBI Taxonomy" id="84643"/>
    <lineage>
        <taxon>Bacteria</taxon>
        <taxon>Bacillati</taxon>
        <taxon>Actinomycetota</taxon>
        <taxon>Actinomycetes</taxon>
        <taxon>Micrococcales</taxon>
        <taxon>Microbacteriaceae</taxon>
        <taxon>Agrococcus</taxon>
    </lineage>
</organism>
<dbReference type="EMBL" id="BAAAKK010000005">
    <property type="protein sequence ID" value="GAA1425413.1"/>
    <property type="molecule type" value="Genomic_DNA"/>
</dbReference>
<name>A0ABP4JQU3_9MICO</name>
<dbReference type="SUPFAM" id="SSF52980">
    <property type="entry name" value="Restriction endonuclease-like"/>
    <property type="match status" value="1"/>
</dbReference>